<keyword evidence="5" id="KW-1185">Reference proteome</keyword>
<feature type="domain" description="Ig-like" evidence="3">
    <location>
        <begin position="149"/>
        <end position="238"/>
    </location>
</feature>
<evidence type="ECO:0000313" key="4">
    <source>
        <dbReference type="EMBL" id="KAG6923225.1"/>
    </source>
</evidence>
<dbReference type="InterPro" id="IPR013783">
    <property type="entry name" value="Ig-like_fold"/>
</dbReference>
<dbReference type="InterPro" id="IPR007110">
    <property type="entry name" value="Ig-like_dom"/>
</dbReference>
<dbReference type="GO" id="GO:0007166">
    <property type="term" value="P:cell surface receptor signaling pathway"/>
    <property type="evidence" value="ECO:0007669"/>
    <property type="project" value="TreeGrafter"/>
</dbReference>
<proteinExistence type="predicted"/>
<dbReference type="Proteomes" id="UP000765507">
    <property type="component" value="Unassembled WGS sequence"/>
</dbReference>
<dbReference type="InterPro" id="IPR036179">
    <property type="entry name" value="Ig-like_dom_sf"/>
</dbReference>
<dbReference type="EMBL" id="JAHGAV010000943">
    <property type="protein sequence ID" value="KAG6923225.1"/>
    <property type="molecule type" value="Genomic_DNA"/>
</dbReference>
<dbReference type="SUPFAM" id="SSF48726">
    <property type="entry name" value="Immunoglobulin"/>
    <property type="match status" value="2"/>
</dbReference>
<gene>
    <name evidence="4" type="ORF">G0U57_021244</name>
</gene>
<feature type="domain" description="Ig-like" evidence="3">
    <location>
        <begin position="38"/>
        <end position="127"/>
    </location>
</feature>
<accession>A0A8T1S3I1</accession>
<dbReference type="GO" id="GO:0009897">
    <property type="term" value="C:external side of plasma membrane"/>
    <property type="evidence" value="ECO:0007669"/>
    <property type="project" value="TreeGrafter"/>
</dbReference>
<evidence type="ECO:0000256" key="1">
    <source>
        <dbReference type="ARBA" id="ARBA00022729"/>
    </source>
</evidence>
<name>A0A8T1S3I1_CHESE</name>
<keyword evidence="2" id="KW-1015">Disulfide bond</keyword>
<dbReference type="PANTHER" id="PTHR11481">
    <property type="entry name" value="IMMUNOGLOBULIN FC RECEPTOR"/>
    <property type="match status" value="1"/>
</dbReference>
<dbReference type="AlphaFoldDB" id="A0A8T1S3I1"/>
<keyword evidence="1" id="KW-0732">Signal</keyword>
<dbReference type="GO" id="GO:0004888">
    <property type="term" value="F:transmembrane signaling receptor activity"/>
    <property type="evidence" value="ECO:0007669"/>
    <property type="project" value="TreeGrafter"/>
</dbReference>
<organism evidence="4 5">
    <name type="scientific">Chelydra serpentina</name>
    <name type="common">Snapping turtle</name>
    <name type="synonym">Testudo serpentina</name>
    <dbReference type="NCBI Taxonomy" id="8475"/>
    <lineage>
        <taxon>Eukaryota</taxon>
        <taxon>Metazoa</taxon>
        <taxon>Chordata</taxon>
        <taxon>Craniata</taxon>
        <taxon>Vertebrata</taxon>
        <taxon>Euteleostomi</taxon>
        <taxon>Archelosauria</taxon>
        <taxon>Testudinata</taxon>
        <taxon>Testudines</taxon>
        <taxon>Cryptodira</taxon>
        <taxon>Durocryptodira</taxon>
        <taxon>Americhelydia</taxon>
        <taxon>Chelydroidea</taxon>
        <taxon>Chelydridae</taxon>
        <taxon>Chelydra</taxon>
    </lineage>
</organism>
<dbReference type="GO" id="GO:0006955">
    <property type="term" value="P:immune response"/>
    <property type="evidence" value="ECO:0007669"/>
    <property type="project" value="TreeGrafter"/>
</dbReference>
<comment type="caution">
    <text evidence="4">The sequence shown here is derived from an EMBL/GenBank/DDBJ whole genome shotgun (WGS) entry which is preliminary data.</text>
</comment>
<evidence type="ECO:0000256" key="2">
    <source>
        <dbReference type="ARBA" id="ARBA00023157"/>
    </source>
</evidence>
<dbReference type="InterPro" id="IPR050488">
    <property type="entry name" value="Ig_Fc_receptor"/>
</dbReference>
<sequence length="252" mass="27517">MSSSSPLNSPLHLPSCTETLCVYFTGSLVRSQEICSSPGSLPAPRLFLDRLSARQGDTALLSCLVPLDAPMTRIVFCKDGKEISVQPKEENKLVYDSPYTVSRESTGAFSCRYQLKDDNNQENNSLPSDPRYLHVAGSLAASQEICSSPGTLAAPRLFLDRLSARQGDTVMLSCLVPLDAPMTRIVFCKDGKEISVQPKGGNKLVYDSPYTVSRESAGAFSCRYQLKDDNNQENNSLPSDPRYLHVAGNALQ</sequence>
<evidence type="ECO:0000313" key="5">
    <source>
        <dbReference type="Proteomes" id="UP000765507"/>
    </source>
</evidence>
<dbReference type="PANTHER" id="PTHR11481:SF60">
    <property type="entry name" value="IG-LIKE DOMAIN-CONTAINING PROTEIN"/>
    <property type="match status" value="1"/>
</dbReference>
<dbReference type="PROSITE" id="PS50835">
    <property type="entry name" value="IG_LIKE"/>
    <property type="match status" value="2"/>
</dbReference>
<evidence type="ECO:0000259" key="3">
    <source>
        <dbReference type="PROSITE" id="PS50835"/>
    </source>
</evidence>
<protein>
    <recommendedName>
        <fullName evidence="3">Ig-like domain-containing protein</fullName>
    </recommendedName>
</protein>
<dbReference type="OrthoDB" id="9397084at2759"/>
<reference evidence="4 5" key="1">
    <citation type="journal article" date="2020" name="G3 (Bethesda)">
        <title>Draft Genome of the Common Snapping Turtle, Chelydra serpentina, a Model for Phenotypic Plasticity in Reptiles.</title>
        <authorList>
            <person name="Das D."/>
            <person name="Singh S.K."/>
            <person name="Bierstedt J."/>
            <person name="Erickson A."/>
            <person name="Galli G.L.J."/>
            <person name="Crossley D.A. 2nd"/>
            <person name="Rhen T."/>
        </authorList>
    </citation>
    <scope>NUCLEOTIDE SEQUENCE [LARGE SCALE GENOMIC DNA]</scope>
    <source>
        <strain evidence="4">KW</strain>
    </source>
</reference>
<dbReference type="Gene3D" id="2.60.40.10">
    <property type="entry name" value="Immunoglobulins"/>
    <property type="match status" value="2"/>
</dbReference>